<dbReference type="Proteomes" id="UP000789525">
    <property type="component" value="Unassembled WGS sequence"/>
</dbReference>
<sequence length="271" mass="30239">RSTPLVYIMPVIAQDPLTEYATRKANRSEVKQVVVTGFGPFRNITINPSFEIARRLPAELAAEYKPQPIPFNFFFNPDPIEVAWTPVLAAVTSLYDQFTVLPSSDSTGPYNPEQPIFIHIGAGYYGKYTLEKLAHRDGYTKTDTRNERAPIQKRYQSFAAIEQDQGGQQPMREDERGYPIIDENSSETISTGVDVEGVLKDSMPIEPSDDAGRFLCDFIYYSSLREALARYGPQGAGRVLFVHVPPDGTIEEGVQVLKAVIKSLVKRSATI</sequence>
<dbReference type="EMBL" id="CAJVPT010034848">
    <property type="protein sequence ID" value="CAG8709300.1"/>
    <property type="molecule type" value="Genomic_DNA"/>
</dbReference>
<keyword evidence="2" id="KW-1185">Reference proteome</keyword>
<protein>
    <submittedName>
        <fullName evidence="1">15826_t:CDS:1</fullName>
    </submittedName>
</protein>
<evidence type="ECO:0000313" key="2">
    <source>
        <dbReference type="Proteomes" id="UP000789525"/>
    </source>
</evidence>
<name>A0ACA9PKV6_9GLOM</name>
<proteinExistence type="predicted"/>
<accession>A0ACA9PKV6</accession>
<evidence type="ECO:0000313" key="1">
    <source>
        <dbReference type="EMBL" id="CAG8709300.1"/>
    </source>
</evidence>
<organism evidence="1 2">
    <name type="scientific">Acaulospora colombiana</name>
    <dbReference type="NCBI Taxonomy" id="27376"/>
    <lineage>
        <taxon>Eukaryota</taxon>
        <taxon>Fungi</taxon>
        <taxon>Fungi incertae sedis</taxon>
        <taxon>Mucoromycota</taxon>
        <taxon>Glomeromycotina</taxon>
        <taxon>Glomeromycetes</taxon>
        <taxon>Diversisporales</taxon>
        <taxon>Acaulosporaceae</taxon>
        <taxon>Acaulospora</taxon>
    </lineage>
</organism>
<feature type="non-terminal residue" evidence="1">
    <location>
        <position position="1"/>
    </location>
</feature>
<reference evidence="1" key="1">
    <citation type="submission" date="2021-06" db="EMBL/GenBank/DDBJ databases">
        <authorList>
            <person name="Kallberg Y."/>
            <person name="Tangrot J."/>
            <person name="Rosling A."/>
        </authorList>
    </citation>
    <scope>NUCLEOTIDE SEQUENCE</scope>
    <source>
        <strain evidence="1">CL356</strain>
    </source>
</reference>
<gene>
    <name evidence="1" type="ORF">ACOLOM_LOCUS10585</name>
</gene>
<comment type="caution">
    <text evidence="1">The sequence shown here is derived from an EMBL/GenBank/DDBJ whole genome shotgun (WGS) entry which is preliminary data.</text>
</comment>